<dbReference type="AlphaFoldDB" id="A0A7Y9G8R6"/>
<dbReference type="SUPFAM" id="SSF47384">
    <property type="entry name" value="Homodimeric domain of signal transducing histidine kinase"/>
    <property type="match status" value="1"/>
</dbReference>
<evidence type="ECO:0000256" key="3">
    <source>
        <dbReference type="ARBA" id="ARBA00012438"/>
    </source>
</evidence>
<evidence type="ECO:0000259" key="5">
    <source>
        <dbReference type="SMART" id="SM00388"/>
    </source>
</evidence>
<dbReference type="Proteomes" id="UP000591272">
    <property type="component" value="Unassembled WGS sequence"/>
</dbReference>
<dbReference type="EMBL" id="JACCBT010000001">
    <property type="protein sequence ID" value="NYE10670.1"/>
    <property type="molecule type" value="Genomic_DNA"/>
</dbReference>
<accession>A0A7Y9G8R6</accession>
<dbReference type="GO" id="GO:0005886">
    <property type="term" value="C:plasma membrane"/>
    <property type="evidence" value="ECO:0007669"/>
    <property type="project" value="UniProtKB-SubCell"/>
</dbReference>
<keyword evidence="6" id="KW-0808">Transferase</keyword>
<keyword evidence="7" id="KW-1185">Reference proteome</keyword>
<evidence type="ECO:0000256" key="1">
    <source>
        <dbReference type="ARBA" id="ARBA00000085"/>
    </source>
</evidence>
<sequence>MSWALVEARVDGVTTSDRKGTGKMLSGSTIEPQSDAHRRGETPELGVGAGGRGWLPAERRRRFVVQVSHEMRTPLAALRLELEEALTNRDVADPFAALKEALQSVERLENTVIALLWLLQRDASERP</sequence>
<dbReference type="InterPro" id="IPR003661">
    <property type="entry name" value="HisK_dim/P_dom"/>
</dbReference>
<comment type="subcellular location">
    <subcellularLocation>
        <location evidence="2">Cell membrane</location>
    </subcellularLocation>
</comment>
<evidence type="ECO:0000256" key="4">
    <source>
        <dbReference type="SAM" id="MobiDB-lite"/>
    </source>
</evidence>
<keyword evidence="6" id="KW-0418">Kinase</keyword>
<name>A0A7Y9G8R6_9ACTN</name>
<dbReference type="CDD" id="cd00082">
    <property type="entry name" value="HisKA"/>
    <property type="match status" value="1"/>
</dbReference>
<organism evidence="6 7">
    <name type="scientific">Actinomadura citrea</name>
    <dbReference type="NCBI Taxonomy" id="46158"/>
    <lineage>
        <taxon>Bacteria</taxon>
        <taxon>Bacillati</taxon>
        <taxon>Actinomycetota</taxon>
        <taxon>Actinomycetes</taxon>
        <taxon>Streptosporangiales</taxon>
        <taxon>Thermomonosporaceae</taxon>
        <taxon>Actinomadura</taxon>
    </lineage>
</organism>
<dbReference type="RefSeq" id="WP_179832165.1">
    <property type="nucleotide sequence ID" value="NZ_BMRD01000006.1"/>
</dbReference>
<evidence type="ECO:0000313" key="6">
    <source>
        <dbReference type="EMBL" id="NYE10670.1"/>
    </source>
</evidence>
<comment type="caution">
    <text evidence="6">The sequence shown here is derived from an EMBL/GenBank/DDBJ whole genome shotgun (WGS) entry which is preliminary data.</text>
</comment>
<feature type="region of interest" description="Disordered" evidence="4">
    <location>
        <begin position="15"/>
        <end position="52"/>
    </location>
</feature>
<dbReference type="SMART" id="SM00388">
    <property type="entry name" value="HisKA"/>
    <property type="match status" value="1"/>
</dbReference>
<dbReference type="InterPro" id="IPR036097">
    <property type="entry name" value="HisK_dim/P_sf"/>
</dbReference>
<reference evidence="6 7" key="1">
    <citation type="submission" date="2020-07" db="EMBL/GenBank/DDBJ databases">
        <title>Sequencing the genomes of 1000 actinobacteria strains.</title>
        <authorList>
            <person name="Klenk H.-P."/>
        </authorList>
    </citation>
    <scope>NUCLEOTIDE SEQUENCE [LARGE SCALE GENOMIC DNA]</scope>
    <source>
        <strain evidence="6 7">DSM 43461</strain>
    </source>
</reference>
<dbReference type="EC" id="2.7.13.3" evidence="3"/>
<evidence type="ECO:0000256" key="2">
    <source>
        <dbReference type="ARBA" id="ARBA00004236"/>
    </source>
</evidence>
<dbReference type="Gene3D" id="1.10.287.130">
    <property type="match status" value="1"/>
</dbReference>
<proteinExistence type="predicted"/>
<dbReference type="GO" id="GO:0000155">
    <property type="term" value="F:phosphorelay sensor kinase activity"/>
    <property type="evidence" value="ECO:0007669"/>
    <property type="project" value="InterPro"/>
</dbReference>
<feature type="domain" description="Signal transduction histidine kinase dimerisation/phosphoacceptor" evidence="5">
    <location>
        <begin position="59"/>
        <end position="124"/>
    </location>
</feature>
<evidence type="ECO:0000313" key="7">
    <source>
        <dbReference type="Proteomes" id="UP000591272"/>
    </source>
</evidence>
<comment type="catalytic activity">
    <reaction evidence="1">
        <text>ATP + protein L-histidine = ADP + protein N-phospho-L-histidine.</text>
        <dbReference type="EC" id="2.7.13.3"/>
    </reaction>
</comment>
<dbReference type="Pfam" id="PF00512">
    <property type="entry name" value="HisKA"/>
    <property type="match status" value="1"/>
</dbReference>
<gene>
    <name evidence="6" type="ORF">BJ999_000966</name>
</gene>
<protein>
    <recommendedName>
        <fullName evidence="3">histidine kinase</fullName>
        <ecNumber evidence="3">2.7.13.3</ecNumber>
    </recommendedName>
</protein>